<comment type="caution">
    <text evidence="3">The sequence shown here is derived from an EMBL/GenBank/DDBJ whole genome shotgun (WGS) entry which is preliminary data.</text>
</comment>
<reference evidence="3 4" key="1">
    <citation type="submission" date="2015-05" db="EMBL/GenBank/DDBJ databases">
        <title>Distinctive expansion of gene families associated with plant cell wall degradation and secondary metabolism in the genomes of grapevine trunk pathogens.</title>
        <authorList>
            <person name="Lawrence D.P."/>
            <person name="Travadon R."/>
            <person name="Rolshausen P.E."/>
            <person name="Baumgartner K."/>
        </authorList>
    </citation>
    <scope>NUCLEOTIDE SEQUENCE [LARGE SCALE GENOMIC DNA]</scope>
    <source>
        <strain evidence="3">UCRPC4</strain>
    </source>
</reference>
<sequence length="393" mass="42944">MPLYLTASHSSALKRSNTEERSSASPFSGHARTKPAAKRKQPLHEDGEDAEERLHDTGKILPLAANSKLKTVPEAIDDTLANLFSEIPDRAGMNSVRIAEVLNFRKRLPPLVSVAHIHSLITASTRTEREIAQMIAMGSLRKIAVAGRGNDISGLGEFIIRATDYEQLIDSANLTDDCKSAFKQLLRDNPRAVNLPARLIQPGDLTSLIKAGFLVSSSAYERISHGSSSTSTQFAPSRLATITPTGTHIPIHDSSFENLRAGGISTATQPANASSHNPHNNLTLSVPNLGPYLRLLSSARSHLLDLLGKSSKYREAPVYLLRERWDGAVESTENRVSQAKRMRGEFAGLLPGRTKRWKQLFGLEFDWVLQECLGAGLVEEFETKSVGIGVRVV</sequence>
<dbReference type="Proteomes" id="UP000053317">
    <property type="component" value="Unassembled WGS sequence"/>
</dbReference>
<dbReference type="AlphaFoldDB" id="A0A0G2F187"/>
<dbReference type="PANTHER" id="PTHR15243:SF0">
    <property type="entry name" value="SERINE_THREONINE-PROTEIN KINASE 19"/>
    <property type="match status" value="1"/>
</dbReference>
<dbReference type="Pfam" id="PF10494">
    <property type="entry name" value="Stk19"/>
    <property type="match status" value="1"/>
</dbReference>
<feature type="region of interest" description="Disordered" evidence="2">
    <location>
        <begin position="1"/>
        <end position="54"/>
    </location>
</feature>
<evidence type="ECO:0000256" key="2">
    <source>
        <dbReference type="SAM" id="MobiDB-lite"/>
    </source>
</evidence>
<evidence type="ECO:0000313" key="4">
    <source>
        <dbReference type="Proteomes" id="UP000053317"/>
    </source>
</evidence>
<evidence type="ECO:0000313" key="3">
    <source>
        <dbReference type="EMBL" id="KKY28099.1"/>
    </source>
</evidence>
<dbReference type="EMBL" id="LCWF01000016">
    <property type="protein sequence ID" value="KKY28099.1"/>
    <property type="molecule type" value="Genomic_DNA"/>
</dbReference>
<protein>
    <recommendedName>
        <fullName evidence="5">Serine-threonine protein kinase 19</fullName>
    </recommendedName>
</protein>
<proteinExistence type="inferred from homology"/>
<evidence type="ECO:0008006" key="5">
    <source>
        <dbReference type="Google" id="ProtNLM"/>
    </source>
</evidence>
<dbReference type="InterPro" id="IPR018865">
    <property type="entry name" value="STK19-like"/>
</dbReference>
<organism evidence="3 4">
    <name type="scientific">Phaeomoniella chlamydospora</name>
    <name type="common">Phaeoacremonium chlamydosporum</name>
    <dbReference type="NCBI Taxonomy" id="158046"/>
    <lineage>
        <taxon>Eukaryota</taxon>
        <taxon>Fungi</taxon>
        <taxon>Dikarya</taxon>
        <taxon>Ascomycota</taxon>
        <taxon>Pezizomycotina</taxon>
        <taxon>Eurotiomycetes</taxon>
        <taxon>Chaetothyriomycetidae</taxon>
        <taxon>Phaeomoniellales</taxon>
        <taxon>Phaeomoniellaceae</taxon>
        <taxon>Phaeomoniella</taxon>
    </lineage>
</organism>
<dbReference type="PANTHER" id="PTHR15243">
    <property type="entry name" value="SERINE/THREONINE-PROTEIN KINASE 19"/>
    <property type="match status" value="1"/>
</dbReference>
<dbReference type="OrthoDB" id="3980126at2759"/>
<dbReference type="GO" id="GO:0046579">
    <property type="term" value="P:positive regulation of Ras protein signal transduction"/>
    <property type="evidence" value="ECO:0007669"/>
    <property type="project" value="TreeGrafter"/>
</dbReference>
<comment type="similarity">
    <text evidence="1">Belongs to the STK19 family.</text>
</comment>
<gene>
    <name evidence="3" type="ORF">UCRPC4_g00679</name>
</gene>
<keyword evidence="4" id="KW-1185">Reference proteome</keyword>
<reference evidence="3 4" key="2">
    <citation type="submission" date="2015-05" db="EMBL/GenBank/DDBJ databases">
        <authorList>
            <person name="Morales-Cruz A."/>
            <person name="Amrine K.C."/>
            <person name="Cantu D."/>
        </authorList>
    </citation>
    <scope>NUCLEOTIDE SEQUENCE [LARGE SCALE GENOMIC DNA]</scope>
    <source>
        <strain evidence="3">UCRPC4</strain>
    </source>
</reference>
<evidence type="ECO:0000256" key="1">
    <source>
        <dbReference type="ARBA" id="ARBA00093458"/>
    </source>
</evidence>
<feature type="compositionally biased region" description="Basic residues" evidence="2">
    <location>
        <begin position="31"/>
        <end position="41"/>
    </location>
</feature>
<accession>A0A0G2F187</accession>
<name>A0A0G2F187_PHACM</name>